<name>A0A7W9UKT4_9NOCA</name>
<dbReference type="RefSeq" id="WP_157185808.1">
    <property type="nucleotide sequence ID" value="NZ_JACHIT010000002.1"/>
</dbReference>
<dbReference type="Proteomes" id="UP000540412">
    <property type="component" value="Unassembled WGS sequence"/>
</dbReference>
<comment type="caution">
    <text evidence="1">The sequence shown here is derived from an EMBL/GenBank/DDBJ whole genome shotgun (WGS) entry which is preliminary data.</text>
</comment>
<evidence type="ECO:0000313" key="1">
    <source>
        <dbReference type="EMBL" id="MBB5916637.1"/>
    </source>
</evidence>
<protein>
    <submittedName>
        <fullName evidence="1">Uncharacterized protein</fullName>
    </submittedName>
</protein>
<organism evidence="1 2">
    <name type="scientific">Nocardia transvalensis</name>
    <dbReference type="NCBI Taxonomy" id="37333"/>
    <lineage>
        <taxon>Bacteria</taxon>
        <taxon>Bacillati</taxon>
        <taxon>Actinomycetota</taxon>
        <taxon>Actinomycetes</taxon>
        <taxon>Mycobacteriales</taxon>
        <taxon>Nocardiaceae</taxon>
        <taxon>Nocardia</taxon>
    </lineage>
</organism>
<sequence>MDVDLASLLAGPRQRSGVILEISAVGITAPAIFGVPYVRAVDGTVYRLPEALSRWAIRLIAVHSYYLITRELSIFPCHIGFGGRDGAVYAELLSDAVTAGPRHEQGCSSLVL</sequence>
<accession>A0A7W9UKT4</accession>
<gene>
    <name evidence="1" type="ORF">BJY24_005549</name>
</gene>
<evidence type="ECO:0000313" key="2">
    <source>
        <dbReference type="Proteomes" id="UP000540412"/>
    </source>
</evidence>
<dbReference type="AlphaFoldDB" id="A0A7W9UKT4"/>
<dbReference type="EMBL" id="JACHIT010000002">
    <property type="protein sequence ID" value="MBB5916637.1"/>
    <property type="molecule type" value="Genomic_DNA"/>
</dbReference>
<reference evidence="1 2" key="1">
    <citation type="submission" date="2020-08" db="EMBL/GenBank/DDBJ databases">
        <title>Sequencing the genomes of 1000 actinobacteria strains.</title>
        <authorList>
            <person name="Klenk H.-P."/>
        </authorList>
    </citation>
    <scope>NUCLEOTIDE SEQUENCE [LARGE SCALE GENOMIC DNA]</scope>
    <source>
        <strain evidence="1 2">DSM 43582</strain>
    </source>
</reference>
<keyword evidence="2" id="KW-1185">Reference proteome</keyword>
<proteinExistence type="predicted"/>